<proteinExistence type="predicted"/>
<name>A0A645GZV7_9ZZZZ</name>
<gene>
    <name evidence="1" type="ORF">SDC9_179056</name>
</gene>
<reference evidence="1" key="1">
    <citation type="submission" date="2019-08" db="EMBL/GenBank/DDBJ databases">
        <authorList>
            <person name="Kucharzyk K."/>
            <person name="Murdoch R.W."/>
            <person name="Higgins S."/>
            <person name="Loffler F."/>
        </authorList>
    </citation>
    <scope>NUCLEOTIDE SEQUENCE</scope>
</reference>
<organism evidence="1">
    <name type="scientific">bioreactor metagenome</name>
    <dbReference type="NCBI Taxonomy" id="1076179"/>
    <lineage>
        <taxon>unclassified sequences</taxon>
        <taxon>metagenomes</taxon>
        <taxon>ecological metagenomes</taxon>
    </lineage>
</organism>
<sequence>MAKGGYVSKPTVALVGEAGDEIIVPVTDRRYGIQRLAEAAAHLGFHIAPVQNGAVEGHGRPAMQALREKTPISKIAAVTKHITVRNLGSGNNETTNKSSFAELIYNITQKLISEPAVSKKSDIIEKLQNPHLGAKAEAIGDKAAPKITYAPNYTFYGPDRENLVDVLREDKKRFKRLLEEIMHDKERVNFA</sequence>
<accession>A0A645GZV7</accession>
<comment type="caution">
    <text evidence="1">The sequence shown here is derived from an EMBL/GenBank/DDBJ whole genome shotgun (WGS) entry which is preliminary data.</text>
</comment>
<dbReference type="EMBL" id="VSSQ01083154">
    <property type="protein sequence ID" value="MPN31582.1"/>
    <property type="molecule type" value="Genomic_DNA"/>
</dbReference>
<evidence type="ECO:0000313" key="1">
    <source>
        <dbReference type="EMBL" id="MPN31582.1"/>
    </source>
</evidence>
<dbReference type="AlphaFoldDB" id="A0A645GZV7"/>
<protein>
    <submittedName>
        <fullName evidence="1">Uncharacterized protein</fullName>
    </submittedName>
</protein>